<dbReference type="RefSeq" id="WP_266011518.1">
    <property type="nucleotide sequence ID" value="NZ_JAPFQP010000001.1"/>
</dbReference>
<sequence length="574" mass="63737">MNKLKVLLVVNFLFIACSKVEVIVPEDSNQIEITETGTVDISTDAGQVGFILDVRSINSKGYKPTTATISFPQYNKFNRILEINQDLNLAAFRVSNDSLSQEEKNDFSDGVTIQIEIKNSEGEVLSLYEGNLTINSNNEILAIDTDLEFIPGMVYIDPNTKYIIAFKTQWGTINTPSTDVLTRDINPSMLGAPINDSGFALTEYPYEDNGKDMRSVQLFYFHHVADNKYKIRLPAICIDSNNEIVNCPEFPNALIDYVPEGYIGVNRNNDTCDQNIVKVESLNEAAIFELVPKENGWMNMFLINEDASDNRECGYWTNWDNTWVWQEDPNALGFTNASDLPIAEIRIIPDEIDYEVIEFNTIYYQPIMGATGVDFSFRSTIVNCSGSTIEESVGRSETKSRTTSVSTTESFQLFSSREAGLSVTLGFEAGIKSKVGESKVSGSVTGSYTYTQSTTTSTQNTMQEQFTDEIEVSRVRTATVLPYSGVEIFDYVESNDNVVVPFVKKLRISGSNRSNGIKLSGTDLVSAVEGNLFGGLITKVDDYYIEVSIRGESLVNSVFVAFSGANEIKDPCSE</sequence>
<reference evidence="1" key="1">
    <citation type="submission" date="2022-11" db="EMBL/GenBank/DDBJ databases">
        <title>The characterization of three novel Bacteroidetes species and genomic analysis of their roles in tidal elemental geochemical cycles.</title>
        <authorList>
            <person name="Ma K.-J."/>
        </authorList>
    </citation>
    <scope>NUCLEOTIDE SEQUENCE</scope>
    <source>
        <strain evidence="1">M415</strain>
    </source>
</reference>
<dbReference type="PROSITE" id="PS51257">
    <property type="entry name" value="PROKAR_LIPOPROTEIN"/>
    <property type="match status" value="1"/>
</dbReference>
<dbReference type="SUPFAM" id="SSF56973">
    <property type="entry name" value="Aerolisin/ETX pore-forming domain"/>
    <property type="match status" value="1"/>
</dbReference>
<keyword evidence="2" id="KW-1185">Reference proteome</keyword>
<protein>
    <submittedName>
        <fullName evidence="1">Uncharacterized protein</fullName>
    </submittedName>
</protein>
<proteinExistence type="predicted"/>
<evidence type="ECO:0000313" key="2">
    <source>
        <dbReference type="Proteomes" id="UP001207116"/>
    </source>
</evidence>
<comment type="caution">
    <text evidence="1">The sequence shown here is derived from an EMBL/GenBank/DDBJ whole genome shotgun (WGS) entry which is preliminary data.</text>
</comment>
<gene>
    <name evidence="1" type="ORF">OO016_05635</name>
</gene>
<organism evidence="1 2">
    <name type="scientific">Lentiprolixibacter aurantiacus</name>
    <dbReference type="NCBI Taxonomy" id="2993939"/>
    <lineage>
        <taxon>Bacteria</taxon>
        <taxon>Pseudomonadati</taxon>
        <taxon>Bacteroidota</taxon>
        <taxon>Flavobacteriia</taxon>
        <taxon>Flavobacteriales</taxon>
        <taxon>Flavobacteriaceae</taxon>
        <taxon>Lentiprolixibacter</taxon>
    </lineage>
</organism>
<dbReference type="Gene3D" id="2.170.15.10">
    <property type="entry name" value="Proaerolysin, chain A, domain 3"/>
    <property type="match status" value="1"/>
</dbReference>
<accession>A0AAE3MKN0</accession>
<dbReference type="Proteomes" id="UP001207116">
    <property type="component" value="Unassembled WGS sequence"/>
</dbReference>
<name>A0AAE3MKN0_9FLAO</name>
<dbReference type="EMBL" id="JAPFQP010000001">
    <property type="protein sequence ID" value="MCX2719076.1"/>
    <property type="molecule type" value="Genomic_DNA"/>
</dbReference>
<evidence type="ECO:0000313" key="1">
    <source>
        <dbReference type="EMBL" id="MCX2719076.1"/>
    </source>
</evidence>
<dbReference type="AlphaFoldDB" id="A0AAE3MKN0"/>